<keyword evidence="2 5" id="KW-0812">Transmembrane</keyword>
<feature type="transmembrane region" description="Helical" evidence="5">
    <location>
        <begin position="64"/>
        <end position="90"/>
    </location>
</feature>
<feature type="transmembrane region" description="Helical" evidence="5">
    <location>
        <begin position="31"/>
        <end position="52"/>
    </location>
</feature>
<dbReference type="Proteomes" id="UP000702964">
    <property type="component" value="Unassembled WGS sequence"/>
</dbReference>
<feature type="transmembrane region" description="Helical" evidence="5">
    <location>
        <begin position="362"/>
        <end position="383"/>
    </location>
</feature>
<name>A0A8J4W993_9STRA</name>
<feature type="transmembrane region" description="Helical" evidence="5">
    <location>
        <begin position="183"/>
        <end position="204"/>
    </location>
</feature>
<feature type="transmembrane region" description="Helical" evidence="5">
    <location>
        <begin position="273"/>
        <end position="293"/>
    </location>
</feature>
<evidence type="ECO:0000313" key="7">
    <source>
        <dbReference type="EMBL" id="KAF4322850.1"/>
    </source>
</evidence>
<evidence type="ECO:0000259" key="6">
    <source>
        <dbReference type="Pfam" id="PF00892"/>
    </source>
</evidence>
<feature type="domain" description="EamA" evidence="6">
    <location>
        <begin position="33"/>
        <end position="165"/>
    </location>
</feature>
<feature type="domain" description="EamA" evidence="6">
    <location>
        <begin position="430"/>
        <end position="559"/>
    </location>
</feature>
<gene>
    <name evidence="7" type="ORF">G195_002722</name>
</gene>
<feature type="transmembrane region" description="Helical" evidence="5">
    <location>
        <begin position="457"/>
        <end position="476"/>
    </location>
</feature>
<dbReference type="PANTHER" id="PTHR22911">
    <property type="entry name" value="ACYL-MALONYL CONDENSING ENZYME-RELATED"/>
    <property type="match status" value="1"/>
</dbReference>
<feature type="domain" description="EamA" evidence="6">
    <location>
        <begin position="288"/>
        <end position="406"/>
    </location>
</feature>
<evidence type="ECO:0000256" key="4">
    <source>
        <dbReference type="ARBA" id="ARBA00023136"/>
    </source>
</evidence>
<dbReference type="InterPro" id="IPR000620">
    <property type="entry name" value="EamA_dom"/>
</dbReference>
<feature type="transmembrane region" description="Helical" evidence="5">
    <location>
        <begin position="424"/>
        <end position="445"/>
    </location>
</feature>
<keyword evidence="3 5" id="KW-1133">Transmembrane helix</keyword>
<feature type="transmembrane region" description="Helical" evidence="5">
    <location>
        <begin position="305"/>
        <end position="325"/>
    </location>
</feature>
<dbReference type="PANTHER" id="PTHR22911:SF6">
    <property type="entry name" value="SOLUTE CARRIER FAMILY 35 MEMBER G1"/>
    <property type="match status" value="1"/>
</dbReference>
<proteinExistence type="predicted"/>
<dbReference type="Pfam" id="PF00892">
    <property type="entry name" value="EamA"/>
    <property type="match status" value="3"/>
</dbReference>
<dbReference type="GO" id="GO:0016020">
    <property type="term" value="C:membrane"/>
    <property type="evidence" value="ECO:0007669"/>
    <property type="project" value="UniProtKB-SubCell"/>
</dbReference>
<feature type="transmembrane region" description="Helical" evidence="5">
    <location>
        <begin position="121"/>
        <end position="142"/>
    </location>
</feature>
<dbReference type="InterPro" id="IPR037185">
    <property type="entry name" value="EmrE-like"/>
</dbReference>
<comment type="caution">
    <text evidence="7">The sequence shown here is derived from an EMBL/GenBank/DDBJ whole genome shotgun (WGS) entry which is preliminary data.</text>
</comment>
<feature type="transmembrane region" description="Helical" evidence="5">
    <location>
        <begin position="544"/>
        <end position="561"/>
    </location>
</feature>
<reference evidence="7" key="1">
    <citation type="journal article" date="2015" name="Genom Data">
        <title>Draft genome sequences of Phytophthora kernoviae and Phytophthora ramorum lineage EU2 from Scotland.</title>
        <authorList>
            <person name="Sambles C."/>
            <person name="Schlenzig A."/>
            <person name="O'Neill P."/>
            <person name="Grant M."/>
            <person name="Studholme D.J."/>
        </authorList>
    </citation>
    <scope>NUCLEOTIDE SEQUENCE</scope>
    <source>
        <strain evidence="7">00238/432</strain>
    </source>
</reference>
<feature type="transmembrane region" description="Helical" evidence="5">
    <location>
        <begin position="337"/>
        <end position="356"/>
    </location>
</feature>
<keyword evidence="4 5" id="KW-0472">Membrane</keyword>
<evidence type="ECO:0000256" key="5">
    <source>
        <dbReference type="SAM" id="Phobius"/>
    </source>
</evidence>
<dbReference type="EMBL" id="AOFI03000058">
    <property type="protein sequence ID" value="KAF4322850.1"/>
    <property type="molecule type" value="Genomic_DNA"/>
</dbReference>
<feature type="transmembrane region" description="Helical" evidence="5">
    <location>
        <begin position="245"/>
        <end position="264"/>
    </location>
</feature>
<feature type="transmembrane region" description="Helical" evidence="5">
    <location>
        <begin position="211"/>
        <end position="233"/>
    </location>
</feature>
<dbReference type="AlphaFoldDB" id="A0A8J4W993"/>
<feature type="transmembrane region" description="Helical" evidence="5">
    <location>
        <begin position="390"/>
        <end position="412"/>
    </location>
</feature>
<protein>
    <recommendedName>
        <fullName evidence="6">EamA domain-containing protein</fullName>
    </recommendedName>
</protein>
<organism evidence="7 8">
    <name type="scientific">Phytophthora kernoviae 00238/432</name>
    <dbReference type="NCBI Taxonomy" id="1284355"/>
    <lineage>
        <taxon>Eukaryota</taxon>
        <taxon>Sar</taxon>
        <taxon>Stramenopiles</taxon>
        <taxon>Oomycota</taxon>
        <taxon>Peronosporomycetes</taxon>
        <taxon>Peronosporales</taxon>
        <taxon>Peronosporaceae</taxon>
        <taxon>Phytophthora</taxon>
    </lineage>
</organism>
<reference evidence="7" key="2">
    <citation type="submission" date="2020-02" db="EMBL/GenBank/DDBJ databases">
        <authorList>
            <person name="Studholme D.J."/>
        </authorList>
    </citation>
    <scope>NUCLEOTIDE SEQUENCE</scope>
    <source>
        <strain evidence="7">00238/432</strain>
    </source>
</reference>
<accession>A0A8J4W993</accession>
<evidence type="ECO:0000256" key="2">
    <source>
        <dbReference type="ARBA" id="ARBA00022692"/>
    </source>
</evidence>
<evidence type="ECO:0000256" key="1">
    <source>
        <dbReference type="ARBA" id="ARBA00004141"/>
    </source>
</evidence>
<feature type="transmembrane region" description="Helical" evidence="5">
    <location>
        <begin position="97"/>
        <end position="115"/>
    </location>
</feature>
<evidence type="ECO:0000313" key="8">
    <source>
        <dbReference type="Proteomes" id="UP000702964"/>
    </source>
</evidence>
<evidence type="ECO:0000256" key="3">
    <source>
        <dbReference type="ARBA" id="ARBA00022989"/>
    </source>
</evidence>
<sequence length="568" mass="62300">MSVDQLSEDAPLLPTVSTASPKAQSEPSYHALFGISCVATSALCFSLMSTFIKYMTFTFSSMEAIFWRSIGAFVCNFIVVVLTGQSLYVAPEYRRTLVLRCIAGFACMGFAFYAMSQMVLADASVIVFTSPVMTFFFGAFVLHENIDPISFVSAVVAFGGLICVVRPGFLFGYDHPTAAADGSWIAVGSGLLGALSQVCVFLTVRQLQGLNLFAIVHYFTLSSIVFALLWIAIVQQTFYVPSSFLLWRAIIGTGLFTFGGQMFLTKGFQLEKAGIASVMRYLDVVFVIMSTLIKYQTYTMSSMEAIFWRSTGAFVFNFVSVLYLRKSLYVAPSKRKILALRCLAGFSSIGFAFYAVSQMVLADASVIILTSPVMTFFFGACLLHERIDLVSLLSAVFAFGGLVFVVRPGFLFGYDQPSERSSPASSWVAVGAALLGALGQVFVFITVRQLQGVHALVIVHYFMLSSAIVALLWVTINQDFVVPSAFEEWRAIVGCGLFTFVGQMFLTKGFQLEKAGIASVMRYLDVVFVFTWDSTILHEHINHYSVVGAVIILTSAIAIAVRKMKHHA</sequence>
<comment type="subcellular location">
    <subcellularLocation>
        <location evidence="1">Membrane</location>
        <topology evidence="1">Multi-pass membrane protein</topology>
    </subcellularLocation>
</comment>
<dbReference type="SUPFAM" id="SSF103481">
    <property type="entry name" value="Multidrug resistance efflux transporter EmrE"/>
    <property type="match status" value="3"/>
</dbReference>
<feature type="transmembrane region" description="Helical" evidence="5">
    <location>
        <begin position="149"/>
        <end position="171"/>
    </location>
</feature>